<evidence type="ECO:0000313" key="3">
    <source>
        <dbReference type="Proteomes" id="UP000489600"/>
    </source>
</evidence>
<sequence length="164" mass="18816">MQREKRIWKTKTVVGDASQRLRKISIDMYSSALIHPNSVLMFVLGDVSRDVDFIEELCAMRAKGFGVFVCQPPDTSGLLYIPATKVWRWNSLAFGGTPIPDSERFRLSRVKYCHNYYLRRPQGKIDSDDEEVQEEEALESEEETTSSASHQSFPPEIKILNRTV</sequence>
<organism evidence="2 3">
    <name type="scientific">Arabis nemorensis</name>
    <dbReference type="NCBI Taxonomy" id="586526"/>
    <lineage>
        <taxon>Eukaryota</taxon>
        <taxon>Viridiplantae</taxon>
        <taxon>Streptophyta</taxon>
        <taxon>Embryophyta</taxon>
        <taxon>Tracheophyta</taxon>
        <taxon>Spermatophyta</taxon>
        <taxon>Magnoliopsida</taxon>
        <taxon>eudicotyledons</taxon>
        <taxon>Gunneridae</taxon>
        <taxon>Pentapetalae</taxon>
        <taxon>rosids</taxon>
        <taxon>malvids</taxon>
        <taxon>Brassicales</taxon>
        <taxon>Brassicaceae</taxon>
        <taxon>Arabideae</taxon>
        <taxon>Arabis</taxon>
    </lineage>
</organism>
<comment type="caution">
    <text evidence="2">The sequence shown here is derived from an EMBL/GenBank/DDBJ whole genome shotgun (WGS) entry which is preliminary data.</text>
</comment>
<dbReference type="OrthoDB" id="10532983at2759"/>
<accession>A0A565CFA3</accession>
<dbReference type="Proteomes" id="UP000489600">
    <property type="component" value="Unassembled WGS sequence"/>
</dbReference>
<keyword evidence="3" id="KW-1185">Reference proteome</keyword>
<gene>
    <name evidence="2" type="ORF">ANE_LOCUS22739</name>
</gene>
<feature type="compositionally biased region" description="Acidic residues" evidence="1">
    <location>
        <begin position="127"/>
        <end position="144"/>
    </location>
</feature>
<reference evidence="2" key="1">
    <citation type="submission" date="2019-07" db="EMBL/GenBank/DDBJ databases">
        <authorList>
            <person name="Dittberner H."/>
        </authorList>
    </citation>
    <scope>NUCLEOTIDE SEQUENCE [LARGE SCALE GENOMIC DNA]</scope>
</reference>
<name>A0A565CFA3_9BRAS</name>
<proteinExistence type="predicted"/>
<dbReference type="EMBL" id="CABITT030000007">
    <property type="protein sequence ID" value="VVB12295.1"/>
    <property type="molecule type" value="Genomic_DNA"/>
</dbReference>
<feature type="region of interest" description="Disordered" evidence="1">
    <location>
        <begin position="124"/>
        <end position="164"/>
    </location>
</feature>
<dbReference type="AlphaFoldDB" id="A0A565CFA3"/>
<protein>
    <recommendedName>
        <fullName evidence="4">NYN domain-containing protein</fullName>
    </recommendedName>
</protein>
<evidence type="ECO:0000313" key="2">
    <source>
        <dbReference type="EMBL" id="VVB12295.1"/>
    </source>
</evidence>
<evidence type="ECO:0000256" key="1">
    <source>
        <dbReference type="SAM" id="MobiDB-lite"/>
    </source>
</evidence>
<evidence type="ECO:0008006" key="4">
    <source>
        <dbReference type="Google" id="ProtNLM"/>
    </source>
</evidence>